<organism evidence="2 3">
    <name type="scientific">Thorsellia kenyensis</name>
    <dbReference type="NCBI Taxonomy" id="1549888"/>
    <lineage>
        <taxon>Bacteria</taxon>
        <taxon>Pseudomonadati</taxon>
        <taxon>Pseudomonadota</taxon>
        <taxon>Gammaproteobacteria</taxon>
        <taxon>Enterobacterales</taxon>
        <taxon>Thorselliaceae</taxon>
        <taxon>Thorsellia</taxon>
    </lineage>
</organism>
<evidence type="ECO:0000259" key="1">
    <source>
        <dbReference type="Pfam" id="PF06889"/>
    </source>
</evidence>
<dbReference type="RefSeq" id="WP_385875829.1">
    <property type="nucleotide sequence ID" value="NZ_JBHLXE010000016.1"/>
</dbReference>
<comment type="caution">
    <text evidence="2">The sequence shown here is derived from an EMBL/GenBank/DDBJ whole genome shotgun (WGS) entry which is preliminary data.</text>
</comment>
<evidence type="ECO:0000313" key="2">
    <source>
        <dbReference type="EMBL" id="MFC0178835.1"/>
    </source>
</evidence>
<keyword evidence="3" id="KW-1185">Reference proteome</keyword>
<reference evidence="2 3" key="1">
    <citation type="submission" date="2024-09" db="EMBL/GenBank/DDBJ databases">
        <authorList>
            <person name="Sun Q."/>
            <person name="Mori K."/>
        </authorList>
    </citation>
    <scope>NUCLEOTIDE SEQUENCE [LARGE SCALE GENOMIC DNA]</scope>
    <source>
        <strain evidence="2 3">CCM 8545</strain>
    </source>
</reference>
<gene>
    <name evidence="2" type="ORF">ACFFIT_01775</name>
</gene>
<dbReference type="EMBL" id="JBHLXE010000016">
    <property type="protein sequence ID" value="MFC0178835.1"/>
    <property type="molecule type" value="Genomic_DNA"/>
</dbReference>
<protein>
    <submittedName>
        <fullName evidence="2">DUF1266 domain-containing protein</fullName>
    </submittedName>
</protein>
<feature type="domain" description="DUF1266" evidence="1">
    <location>
        <begin position="121"/>
        <end position="228"/>
    </location>
</feature>
<accession>A0ABV6C790</accession>
<dbReference type="InterPro" id="IPR009677">
    <property type="entry name" value="DUF1266"/>
</dbReference>
<dbReference type="Pfam" id="PF06889">
    <property type="entry name" value="DUF1266"/>
    <property type="match status" value="1"/>
</dbReference>
<evidence type="ECO:0000313" key="3">
    <source>
        <dbReference type="Proteomes" id="UP001589758"/>
    </source>
</evidence>
<proteinExistence type="predicted"/>
<sequence>MLYAIILLGILLIFNPYKSIRSQLRVKKLNHYQSLGYIDYYNDELPARVAFERLLGHPFAYQNIKGRYYLSCAKYGEFAPEKELINIWKPTLLAYLNISYTLSNRPIEEMITERFTQNWYRLGLMDCHDDDDIAAAIAFATAKLSFTLQLSLLLNFIDNGTHGKLMALNAIRARDCFGSWQEYAEALSKGRIQYLNNGHTDYIGSKITLQMVNEWLNDKKHPWHTISWPQQGKEPIKMK</sequence>
<dbReference type="Proteomes" id="UP001589758">
    <property type="component" value="Unassembled WGS sequence"/>
</dbReference>
<name>A0ABV6C790_9GAMM</name>